<dbReference type="Proteomes" id="UP001498398">
    <property type="component" value="Unassembled WGS sequence"/>
</dbReference>
<evidence type="ECO:0000313" key="2">
    <source>
        <dbReference type="EMBL" id="KAK7471155.1"/>
    </source>
</evidence>
<keyword evidence="1" id="KW-0812">Transmembrane</keyword>
<proteinExistence type="predicted"/>
<keyword evidence="3" id="KW-1185">Reference proteome</keyword>
<feature type="transmembrane region" description="Helical" evidence="1">
    <location>
        <begin position="100"/>
        <end position="123"/>
    </location>
</feature>
<name>A0ABR1K5Z0_9AGAR</name>
<feature type="transmembrane region" description="Helical" evidence="1">
    <location>
        <begin position="238"/>
        <end position="261"/>
    </location>
</feature>
<gene>
    <name evidence="2" type="ORF">VKT23_002566</name>
</gene>
<keyword evidence="1" id="KW-1133">Transmembrane helix</keyword>
<feature type="transmembrane region" description="Helical" evidence="1">
    <location>
        <begin position="62"/>
        <end position="80"/>
    </location>
</feature>
<protein>
    <submittedName>
        <fullName evidence="2">Uncharacterized protein</fullName>
    </submittedName>
</protein>
<comment type="caution">
    <text evidence="2">The sequence shown here is derived from an EMBL/GenBank/DDBJ whole genome shotgun (WGS) entry which is preliminary data.</text>
</comment>
<feature type="transmembrane region" description="Helical" evidence="1">
    <location>
        <begin position="267"/>
        <end position="292"/>
    </location>
</feature>
<sequence length="352" mass="38775">MSTTQPSLPPEIITPIINAYAHSIRPAFSFILISAVFSAILIPLLLMFFVLSTPHSRRQPIFILNVFTITLGIVVGVLSNHLTMSSILSPFKGIDPTEDLVYNILYIWLPWITEAVLILRVIIVYSPGYTSVLRIVSILAFSIIIKAVRAAVNIVFLVQWHKSTSSSGNVNQFSTTTGLNTWMAKTAWILELVDNLYISGLFLWRLASQGNLFNSQSVGRVTGKEGSGVSFTSRLKSLFWIAATNLIFPLIFNLVQIVIVFTSDDILLAASIEMVNIYVAIISTAFATIWAATTSFKEAHQNIYNQGNSQVTEMKIEPMAFSSQRSGSETLAVKSWVGQTSTQESSGEVPTV</sequence>
<evidence type="ECO:0000256" key="1">
    <source>
        <dbReference type="SAM" id="Phobius"/>
    </source>
</evidence>
<accession>A0ABR1K5Z0</accession>
<organism evidence="2 3">
    <name type="scientific">Marasmiellus scandens</name>
    <dbReference type="NCBI Taxonomy" id="2682957"/>
    <lineage>
        <taxon>Eukaryota</taxon>
        <taxon>Fungi</taxon>
        <taxon>Dikarya</taxon>
        <taxon>Basidiomycota</taxon>
        <taxon>Agaricomycotina</taxon>
        <taxon>Agaricomycetes</taxon>
        <taxon>Agaricomycetidae</taxon>
        <taxon>Agaricales</taxon>
        <taxon>Marasmiineae</taxon>
        <taxon>Omphalotaceae</taxon>
        <taxon>Marasmiellus</taxon>
    </lineage>
</organism>
<dbReference type="EMBL" id="JBANRG010000002">
    <property type="protein sequence ID" value="KAK7471155.1"/>
    <property type="molecule type" value="Genomic_DNA"/>
</dbReference>
<reference evidence="2 3" key="1">
    <citation type="submission" date="2024-01" db="EMBL/GenBank/DDBJ databases">
        <title>A draft genome for the cacao thread blight pathogen Marasmiellus scandens.</title>
        <authorList>
            <person name="Baruah I.K."/>
            <person name="Leung J."/>
            <person name="Bukari Y."/>
            <person name="Amoako-Attah I."/>
            <person name="Meinhardt L.W."/>
            <person name="Bailey B.A."/>
            <person name="Cohen S.P."/>
        </authorList>
    </citation>
    <scope>NUCLEOTIDE SEQUENCE [LARGE SCALE GENOMIC DNA]</scope>
    <source>
        <strain evidence="2 3">GH-19</strain>
    </source>
</reference>
<keyword evidence="1" id="KW-0472">Membrane</keyword>
<feature type="transmembrane region" description="Helical" evidence="1">
    <location>
        <begin position="135"/>
        <end position="158"/>
    </location>
</feature>
<evidence type="ECO:0000313" key="3">
    <source>
        <dbReference type="Proteomes" id="UP001498398"/>
    </source>
</evidence>
<feature type="transmembrane region" description="Helical" evidence="1">
    <location>
        <begin position="187"/>
        <end position="207"/>
    </location>
</feature>
<feature type="transmembrane region" description="Helical" evidence="1">
    <location>
        <begin position="27"/>
        <end position="50"/>
    </location>
</feature>